<evidence type="ECO:0000256" key="3">
    <source>
        <dbReference type="SAM" id="MobiDB-lite"/>
    </source>
</evidence>
<evidence type="ECO:0000313" key="5">
    <source>
        <dbReference type="Proteomes" id="UP001189429"/>
    </source>
</evidence>
<accession>A0ABN9Q8T3</accession>
<dbReference type="InterPro" id="IPR039902">
    <property type="entry name" value="CCDC148/CCDC112"/>
</dbReference>
<feature type="region of interest" description="Disordered" evidence="3">
    <location>
        <begin position="842"/>
        <end position="867"/>
    </location>
</feature>
<feature type="coiled-coil region" evidence="2">
    <location>
        <begin position="509"/>
        <end position="543"/>
    </location>
</feature>
<dbReference type="PANTHER" id="PTHR21549:SF1">
    <property type="entry name" value="COILED-COIL DOMAIN-CONTAINING PROTEIN 148"/>
    <property type="match status" value="1"/>
</dbReference>
<evidence type="ECO:0000256" key="1">
    <source>
        <dbReference type="ARBA" id="ARBA00023054"/>
    </source>
</evidence>
<dbReference type="Proteomes" id="UP001189429">
    <property type="component" value="Unassembled WGS sequence"/>
</dbReference>
<evidence type="ECO:0000313" key="4">
    <source>
        <dbReference type="EMBL" id="CAK0800886.1"/>
    </source>
</evidence>
<feature type="compositionally biased region" description="Basic residues" evidence="3">
    <location>
        <begin position="622"/>
        <end position="637"/>
    </location>
</feature>
<organism evidence="4 5">
    <name type="scientific">Prorocentrum cordatum</name>
    <dbReference type="NCBI Taxonomy" id="2364126"/>
    <lineage>
        <taxon>Eukaryota</taxon>
        <taxon>Sar</taxon>
        <taxon>Alveolata</taxon>
        <taxon>Dinophyceae</taxon>
        <taxon>Prorocentrales</taxon>
        <taxon>Prorocentraceae</taxon>
        <taxon>Prorocentrum</taxon>
    </lineage>
</organism>
<reference evidence="4" key="1">
    <citation type="submission" date="2023-10" db="EMBL/GenBank/DDBJ databases">
        <authorList>
            <person name="Chen Y."/>
            <person name="Shah S."/>
            <person name="Dougan E. K."/>
            <person name="Thang M."/>
            <person name="Chan C."/>
        </authorList>
    </citation>
    <scope>NUCLEOTIDE SEQUENCE [LARGE SCALE GENOMIC DNA]</scope>
</reference>
<feature type="region of interest" description="Disordered" evidence="3">
    <location>
        <begin position="622"/>
        <end position="719"/>
    </location>
</feature>
<dbReference type="PANTHER" id="PTHR21549">
    <property type="entry name" value="MUTATED IN BLADDER CANCER 1"/>
    <property type="match status" value="1"/>
</dbReference>
<comment type="caution">
    <text evidence="4">The sequence shown here is derived from an EMBL/GenBank/DDBJ whole genome shotgun (WGS) entry which is preliminary data.</text>
</comment>
<name>A0ABN9Q8T3_9DINO</name>
<keyword evidence="1 2" id="KW-0175">Coiled coil</keyword>
<keyword evidence="5" id="KW-1185">Reference proteome</keyword>
<feature type="coiled-coil region" evidence="2">
    <location>
        <begin position="350"/>
        <end position="377"/>
    </location>
</feature>
<protein>
    <submittedName>
        <fullName evidence="4">Uncharacterized protein</fullName>
    </submittedName>
</protein>
<sequence>MGLVALQNTKETSWCMTRDVVRVAYAAKPSLEFFFSPVEDDCEYKAQAFEKALRQELSKLIFDPQKDVSRIQITQTQQGLDIFADVTGPASVVEEIRERINGNLMVGKFQGRLVDSHPTVMVKKSLLMPYIGVRGKGGGLNFAVDMLQFRDGFIGTGAEQDPIPQRMLFGIFDARHMAHSDFWRMVLPKFMQNKDVGFTYEPNRDIAMVQVFDAGPRVMLDQLARKIDKGPTVGQQFASPPLRCESRRDWPGFTCSGGGATAPRGYKSRACEASAARGNSSKPSFAAAATVAMQVTAQVAGQRAELALMPKIPISLEAAKAKDSDILAKLGRVKQAAASQKQQGKVGQQRLEWVEQYRRLSSEARRLEDDLQEAAGHFGLAAEAAAGRQAAEADAADAWFQVGGARQLLLQVRQRDQERLAKAPDQALELQAVLASISGALGGCASGLASEAARLEQECGSLRAPIRRELTSDGVWSVEQRHSEENRCDLSDEEDTLLDRIGDGPEAFQEELERLSEQVRRELGQLDEELAELRRRRSGWDEEANFRFACVRQQFQGRGRDLLVGRLLLEFPHLSREQLQAHEAHCDALKFASDNAPPCTGSGGATDWDCCGGTRRLWRRGSATRRRWPPVGRRRRSTAGSSDSCTPSCRRAPREGRNSGDEEQRRQQGLEHERELAQRRRAEQLRRACRAHSEQRREADEHRAEEAAEREAREARERAARLERNAARVKMRAAMDEMKQREVAQQRAAAEQEREEREHRLQRALERLKPEVSRNPERLLQVPEHSKAAAYAGPVACATAGRGPHAGFDEGRLMADARYKLSAALQSAGLYGTRAGQEALARAAGPRAPVPHEVSSVFAGPSAGYPR</sequence>
<evidence type="ECO:0000256" key="2">
    <source>
        <dbReference type="SAM" id="Coils"/>
    </source>
</evidence>
<proteinExistence type="predicted"/>
<dbReference type="EMBL" id="CAUYUJ010002459">
    <property type="protein sequence ID" value="CAK0800886.1"/>
    <property type="molecule type" value="Genomic_DNA"/>
</dbReference>
<feature type="compositionally biased region" description="Basic and acidic residues" evidence="3">
    <location>
        <begin position="652"/>
        <end position="719"/>
    </location>
</feature>
<feature type="compositionally biased region" description="Polar residues" evidence="3">
    <location>
        <begin position="638"/>
        <end position="647"/>
    </location>
</feature>
<gene>
    <name evidence="4" type="ORF">PCOR1329_LOCUS8915</name>
</gene>